<accession>A0ABU7XC51</accession>
<sequence>MKVLHFSALDGHTGAGAAAARIHSGLLERGVDSHFCVAHRVCDLPNSFTPKATFLHRLERRVRARFDEWLTRRYAPDYDYVLSSGLDGFNIREIVRQMRPDVVHLHWIAGNSFKIGSLAGLRTPVVWRLADMWPFCGMEHLEVDAHKYTTPVNEKAGILAGGKHASEWTRRRKLRVYQTLPHLRLAAPSRWMARETMRSALLGERPLDIIPTGCDSRQFYPVAQQACREALGLPRDSCVVLVGATSMRTRWKGVDLFIQASKSAFHALSAKNHPKPRILTFGAEAFPETVLEGLVDVEHLGPIRDKRLMRIIYNAADVFVAPSRMENLANTVLESLACGTPVVAFDIGGMPDAIEHEKNGFLARPFDTKHLAEGIRFVLSRRDDPSMRLAAREKILRDFSLDREIDLYMDLYARMLAEVSAGASTIAPAMADARG</sequence>
<evidence type="ECO:0000313" key="2">
    <source>
        <dbReference type="Proteomes" id="UP001350748"/>
    </source>
</evidence>
<name>A0ABU7XC51_9HYPH</name>
<dbReference type="RefSeq" id="WP_332079852.1">
    <property type="nucleotide sequence ID" value="NZ_JAZHYN010000001.1"/>
</dbReference>
<keyword evidence="1" id="KW-0328">Glycosyltransferase</keyword>
<organism evidence="1 2">
    <name type="scientific">Methylocystis borbori</name>
    <dbReference type="NCBI Taxonomy" id="3118750"/>
    <lineage>
        <taxon>Bacteria</taxon>
        <taxon>Pseudomonadati</taxon>
        <taxon>Pseudomonadota</taxon>
        <taxon>Alphaproteobacteria</taxon>
        <taxon>Hyphomicrobiales</taxon>
        <taxon>Methylocystaceae</taxon>
        <taxon>Methylocystis</taxon>
    </lineage>
</organism>
<dbReference type="EC" id="2.4.-.-" evidence="1"/>
<keyword evidence="2" id="KW-1185">Reference proteome</keyword>
<dbReference type="SUPFAM" id="SSF53756">
    <property type="entry name" value="UDP-Glycosyltransferase/glycogen phosphorylase"/>
    <property type="match status" value="1"/>
</dbReference>
<dbReference type="Gene3D" id="3.40.50.2000">
    <property type="entry name" value="Glycogen Phosphorylase B"/>
    <property type="match status" value="2"/>
</dbReference>
<gene>
    <name evidence="1" type="ORF">V3H18_00305</name>
</gene>
<dbReference type="EMBL" id="JAZHYN010000001">
    <property type="protein sequence ID" value="MEF3364968.1"/>
    <property type="molecule type" value="Genomic_DNA"/>
</dbReference>
<protein>
    <submittedName>
        <fullName evidence="1">Glycosyltransferase</fullName>
        <ecNumber evidence="1">2.4.-.-</ecNumber>
    </submittedName>
</protein>
<dbReference type="Pfam" id="PF13692">
    <property type="entry name" value="Glyco_trans_1_4"/>
    <property type="match status" value="1"/>
</dbReference>
<reference evidence="1 2" key="1">
    <citation type="submission" date="2024-02" db="EMBL/GenBank/DDBJ databases">
        <authorList>
            <person name="Grouzdev D."/>
        </authorList>
    </citation>
    <scope>NUCLEOTIDE SEQUENCE [LARGE SCALE GENOMIC DNA]</scope>
    <source>
        <strain evidence="1 2">9N</strain>
    </source>
</reference>
<dbReference type="PANTHER" id="PTHR12526">
    <property type="entry name" value="GLYCOSYLTRANSFERASE"/>
    <property type="match status" value="1"/>
</dbReference>
<keyword evidence="1" id="KW-0808">Transferase</keyword>
<comment type="caution">
    <text evidence="1">The sequence shown here is derived from an EMBL/GenBank/DDBJ whole genome shotgun (WGS) entry which is preliminary data.</text>
</comment>
<evidence type="ECO:0000313" key="1">
    <source>
        <dbReference type="EMBL" id="MEF3364968.1"/>
    </source>
</evidence>
<dbReference type="PANTHER" id="PTHR12526:SF635">
    <property type="entry name" value="GLYCOSYL TRANSFERASE GROUP 1"/>
    <property type="match status" value="1"/>
</dbReference>
<dbReference type="Proteomes" id="UP001350748">
    <property type="component" value="Unassembled WGS sequence"/>
</dbReference>
<proteinExistence type="predicted"/>
<dbReference type="GO" id="GO:0016757">
    <property type="term" value="F:glycosyltransferase activity"/>
    <property type="evidence" value="ECO:0007669"/>
    <property type="project" value="UniProtKB-KW"/>
</dbReference>